<dbReference type="Proteomes" id="UP000236544">
    <property type="component" value="Unassembled WGS sequence"/>
</dbReference>
<dbReference type="AlphaFoldDB" id="A0A0P1KPI6"/>
<gene>
    <name evidence="1" type="ORF">LAQU0_S04e02564g</name>
</gene>
<reference evidence="2" key="1">
    <citation type="submission" date="2015-10" db="EMBL/GenBank/DDBJ databases">
        <authorList>
            <person name="Devillers H."/>
        </authorList>
    </citation>
    <scope>NUCLEOTIDE SEQUENCE [LARGE SCALE GENOMIC DNA]</scope>
</reference>
<evidence type="ECO:0000313" key="1">
    <source>
        <dbReference type="EMBL" id="CUS21865.1"/>
    </source>
</evidence>
<evidence type="ECO:0000313" key="2">
    <source>
        <dbReference type="Proteomes" id="UP000236544"/>
    </source>
</evidence>
<organism evidence="1 2">
    <name type="scientific">Lachancea quebecensis</name>
    <dbReference type="NCBI Taxonomy" id="1654605"/>
    <lineage>
        <taxon>Eukaryota</taxon>
        <taxon>Fungi</taxon>
        <taxon>Dikarya</taxon>
        <taxon>Ascomycota</taxon>
        <taxon>Saccharomycotina</taxon>
        <taxon>Saccharomycetes</taxon>
        <taxon>Saccharomycetales</taxon>
        <taxon>Saccharomycetaceae</taxon>
        <taxon>Lachancea</taxon>
    </lineage>
</organism>
<proteinExistence type="predicted"/>
<protein>
    <submittedName>
        <fullName evidence="1">LAQU0S04e02564g1_1</fullName>
    </submittedName>
</protein>
<name>A0A0P1KPI6_9SACH</name>
<keyword evidence="2" id="KW-1185">Reference proteome</keyword>
<accession>A0A0P1KPI6</accession>
<dbReference type="EMBL" id="LN890563">
    <property type="protein sequence ID" value="CUS21865.1"/>
    <property type="molecule type" value="Genomic_DNA"/>
</dbReference>
<sequence length="196" mass="21641">MCACAECVRALKPLSLLQRVSCCVLLVRRRCVSSFQGFRFICYSKFFILLCREAPGVTRERHTHTRPTCYTRATHVPHPSLSRHRAAALDPCAVESDVPPLRCRDPRPDDVTAPSVLGRSTGLSGQGPRCPRCLCFHPCTCFMQTRQVLGSMRHACCPLRHRSAESYSGGLRRVARLVNESSGALAGANPALRFGT</sequence>